<evidence type="ECO:0000313" key="4">
    <source>
        <dbReference type="Proteomes" id="UP000288293"/>
    </source>
</evidence>
<dbReference type="Gene3D" id="1.10.260.40">
    <property type="entry name" value="lambda repressor-like DNA-binding domains"/>
    <property type="match status" value="1"/>
</dbReference>
<dbReference type="InterPro" id="IPR001387">
    <property type="entry name" value="Cro/C1-type_HTH"/>
</dbReference>
<sequence length="128" mass="14278">MRGEQKTGEQSQHMQFRNKLYNIRKNLGLSQQQLGLKAGVSGATISRIEQGTQIPSFELALTLVDAVGLSGSDFFADITTDNVGADLRSEDKLEAKLAEMDMYYARLAPVNKKVFKDIVDIMKIRLQI</sequence>
<dbReference type="Proteomes" id="UP000288293">
    <property type="component" value="Unassembled WGS sequence"/>
</dbReference>
<proteinExistence type="predicted"/>
<evidence type="ECO:0000259" key="2">
    <source>
        <dbReference type="PROSITE" id="PS50943"/>
    </source>
</evidence>
<keyword evidence="1" id="KW-0238">DNA-binding</keyword>
<evidence type="ECO:0000313" key="3">
    <source>
        <dbReference type="EMBL" id="RUO25852.1"/>
    </source>
</evidence>
<dbReference type="CDD" id="cd00093">
    <property type="entry name" value="HTH_XRE"/>
    <property type="match status" value="1"/>
</dbReference>
<dbReference type="PANTHER" id="PTHR46558">
    <property type="entry name" value="TRACRIPTIONAL REGULATORY PROTEIN-RELATED-RELATED"/>
    <property type="match status" value="1"/>
</dbReference>
<accession>A0A432W745</accession>
<evidence type="ECO:0000256" key="1">
    <source>
        <dbReference type="ARBA" id="ARBA00023125"/>
    </source>
</evidence>
<organism evidence="3 4">
    <name type="scientific">Aliidiomarina minuta</name>
    <dbReference type="NCBI Taxonomy" id="880057"/>
    <lineage>
        <taxon>Bacteria</taxon>
        <taxon>Pseudomonadati</taxon>
        <taxon>Pseudomonadota</taxon>
        <taxon>Gammaproteobacteria</taxon>
        <taxon>Alteromonadales</taxon>
        <taxon>Idiomarinaceae</taxon>
        <taxon>Aliidiomarina</taxon>
    </lineage>
</organism>
<dbReference type="EMBL" id="PIPL01000001">
    <property type="protein sequence ID" value="RUO25852.1"/>
    <property type="molecule type" value="Genomic_DNA"/>
</dbReference>
<dbReference type="GO" id="GO:0003677">
    <property type="term" value="F:DNA binding"/>
    <property type="evidence" value="ECO:0007669"/>
    <property type="project" value="UniProtKB-KW"/>
</dbReference>
<dbReference type="SMART" id="SM00530">
    <property type="entry name" value="HTH_XRE"/>
    <property type="match status" value="1"/>
</dbReference>
<dbReference type="Pfam" id="PF01381">
    <property type="entry name" value="HTH_3"/>
    <property type="match status" value="1"/>
</dbReference>
<keyword evidence="4" id="KW-1185">Reference proteome</keyword>
<dbReference type="PANTHER" id="PTHR46558:SF11">
    <property type="entry name" value="HTH-TYPE TRANSCRIPTIONAL REGULATOR XRE"/>
    <property type="match status" value="1"/>
</dbReference>
<dbReference type="InterPro" id="IPR010982">
    <property type="entry name" value="Lambda_DNA-bd_dom_sf"/>
</dbReference>
<comment type="caution">
    <text evidence="3">The sequence shown here is derived from an EMBL/GenBank/DDBJ whole genome shotgun (WGS) entry which is preliminary data.</text>
</comment>
<dbReference type="SUPFAM" id="SSF47413">
    <property type="entry name" value="lambda repressor-like DNA-binding domains"/>
    <property type="match status" value="1"/>
</dbReference>
<gene>
    <name evidence="3" type="ORF">CWE09_03740</name>
</gene>
<dbReference type="PROSITE" id="PS50943">
    <property type="entry name" value="HTH_CROC1"/>
    <property type="match status" value="1"/>
</dbReference>
<name>A0A432W745_9GAMM</name>
<dbReference type="AlphaFoldDB" id="A0A432W745"/>
<protein>
    <recommendedName>
        <fullName evidence="2">HTH cro/C1-type domain-containing protein</fullName>
    </recommendedName>
</protein>
<feature type="domain" description="HTH cro/C1-type" evidence="2">
    <location>
        <begin position="20"/>
        <end position="74"/>
    </location>
</feature>
<reference evidence="3 4" key="1">
    <citation type="journal article" date="2011" name="Front. Microbiol.">
        <title>Genomic signatures of strain selection and enhancement in Bacillus atrophaeus var. globigii, a historical biowarfare simulant.</title>
        <authorList>
            <person name="Gibbons H.S."/>
            <person name="Broomall S.M."/>
            <person name="McNew L.A."/>
            <person name="Daligault H."/>
            <person name="Chapman C."/>
            <person name="Bruce D."/>
            <person name="Karavis M."/>
            <person name="Krepps M."/>
            <person name="McGregor P.A."/>
            <person name="Hong C."/>
            <person name="Park K.H."/>
            <person name="Akmal A."/>
            <person name="Feldman A."/>
            <person name="Lin J.S."/>
            <person name="Chang W.E."/>
            <person name="Higgs B.W."/>
            <person name="Demirev P."/>
            <person name="Lindquist J."/>
            <person name="Liem A."/>
            <person name="Fochler E."/>
            <person name="Read T.D."/>
            <person name="Tapia R."/>
            <person name="Johnson S."/>
            <person name="Bishop-Lilly K.A."/>
            <person name="Detter C."/>
            <person name="Han C."/>
            <person name="Sozhamannan S."/>
            <person name="Rosenzweig C.N."/>
            <person name="Skowronski E.W."/>
        </authorList>
    </citation>
    <scope>NUCLEOTIDE SEQUENCE [LARGE SCALE GENOMIC DNA]</scope>
    <source>
        <strain evidence="3 4">MLST1</strain>
    </source>
</reference>